<evidence type="ECO:0000313" key="5">
    <source>
        <dbReference type="Proteomes" id="UP001322277"/>
    </source>
</evidence>
<dbReference type="AlphaFoldDB" id="A0AAX4HXQ8"/>
<feature type="compositionally biased region" description="Acidic residues" evidence="2">
    <location>
        <begin position="365"/>
        <end position="379"/>
    </location>
</feature>
<evidence type="ECO:0000256" key="1">
    <source>
        <dbReference type="SAM" id="Coils"/>
    </source>
</evidence>
<dbReference type="EMBL" id="CP137305">
    <property type="protein sequence ID" value="WQF75874.1"/>
    <property type="molecule type" value="Genomic_DNA"/>
</dbReference>
<dbReference type="Proteomes" id="UP001322277">
    <property type="component" value="Chromosome 1"/>
</dbReference>
<name>A0AAX4HXQ8_9PEZI</name>
<evidence type="ECO:0000256" key="2">
    <source>
        <dbReference type="SAM" id="MobiDB-lite"/>
    </source>
</evidence>
<dbReference type="SUPFAM" id="SSF47459">
    <property type="entry name" value="HLH, helix-loop-helix DNA-binding domain"/>
    <property type="match status" value="1"/>
</dbReference>
<feature type="region of interest" description="Disordered" evidence="2">
    <location>
        <begin position="145"/>
        <end position="204"/>
    </location>
</feature>
<keyword evidence="5" id="KW-1185">Reference proteome</keyword>
<dbReference type="InterPro" id="IPR011598">
    <property type="entry name" value="bHLH_dom"/>
</dbReference>
<dbReference type="KEGG" id="cdet:87937391"/>
<feature type="compositionally biased region" description="Polar residues" evidence="2">
    <location>
        <begin position="38"/>
        <end position="59"/>
    </location>
</feature>
<dbReference type="Pfam" id="PF00010">
    <property type="entry name" value="HLH"/>
    <property type="match status" value="1"/>
</dbReference>
<dbReference type="RefSeq" id="XP_062773098.1">
    <property type="nucleotide sequence ID" value="XM_062917047.1"/>
</dbReference>
<dbReference type="CDD" id="cd11395">
    <property type="entry name" value="bHLHzip_SREBP_like"/>
    <property type="match status" value="1"/>
</dbReference>
<evidence type="ECO:0000313" key="4">
    <source>
        <dbReference type="EMBL" id="WQF75874.1"/>
    </source>
</evidence>
<evidence type="ECO:0000259" key="3">
    <source>
        <dbReference type="PROSITE" id="PS50888"/>
    </source>
</evidence>
<proteinExistence type="predicted"/>
<sequence length="564" mass="60248">MSDDYFYQQMMASTPISAHLVPDGAFDAGDGLHHATRPGNQTTLLSPGHNRPSSLNESTTAPLVPGLATAQLHPVAGHQVTVLQHQQQPQPLLHPSALSLGLGLDLDLTHADGGQGHHHRHQFDPVAASLAGQQQRQAPSLLLHPQQGYQQPPENTWLPPGYGIPVHHDSQQQQQQQRQHHAGETPCSSSSSTSRNVSIPAAGGLGTGNDSIGASGNLYDFGFAAPPSEPSFLGGEYADITPLSIEAAAAAAAAHPQLPPTSTFGFPSSPWRLRLQDRSAVTLTSSIAAIAAAELNHDVRKHSKSSMKTDSDFKNPSWDDEENEVPDRKVGGGSGKRRTSSSASRRQQRNGKRPAVAGAGARDIDNDDDGDGDDCEGDEPTSPAGRTSISGRSIKSASVASSAGSGSKTAPVPRLRSASRTSKNQSQKATETPEERRTRASHNLVEKQYRNRLNAQFEGLLNALPEQARSPGDAGDGSESDPQQADQERRVSKAEVLDMARRHIKSLEREREVLHRERGELLRSLETLEREAALNQGGRLDEFLDVQGTAAADEGGESSWRGNA</sequence>
<feature type="domain" description="BHLH" evidence="3">
    <location>
        <begin position="437"/>
        <end position="507"/>
    </location>
</feature>
<protein>
    <submittedName>
        <fullName evidence="4">Myc-type, basic helix-loop-helix (BHLH) domain-containing protein</fullName>
    </submittedName>
</protein>
<gene>
    <name evidence="4" type="ORF">CDEST_00888</name>
</gene>
<feature type="region of interest" description="Disordered" evidence="2">
    <location>
        <begin position="29"/>
        <end position="59"/>
    </location>
</feature>
<dbReference type="GeneID" id="87937391"/>
<keyword evidence="1" id="KW-0175">Coiled coil</keyword>
<accession>A0AAX4HXQ8</accession>
<feature type="compositionally biased region" description="Basic and acidic residues" evidence="2">
    <location>
        <begin position="431"/>
        <end position="449"/>
    </location>
</feature>
<dbReference type="GO" id="GO:0046983">
    <property type="term" value="F:protein dimerization activity"/>
    <property type="evidence" value="ECO:0007669"/>
    <property type="project" value="InterPro"/>
</dbReference>
<feature type="region of interest" description="Disordered" evidence="2">
    <location>
        <begin position="298"/>
        <end position="494"/>
    </location>
</feature>
<organism evidence="4 5">
    <name type="scientific">Colletotrichum destructivum</name>
    <dbReference type="NCBI Taxonomy" id="34406"/>
    <lineage>
        <taxon>Eukaryota</taxon>
        <taxon>Fungi</taxon>
        <taxon>Dikarya</taxon>
        <taxon>Ascomycota</taxon>
        <taxon>Pezizomycotina</taxon>
        <taxon>Sordariomycetes</taxon>
        <taxon>Hypocreomycetidae</taxon>
        <taxon>Glomerellales</taxon>
        <taxon>Glomerellaceae</taxon>
        <taxon>Colletotrichum</taxon>
        <taxon>Colletotrichum destructivum species complex</taxon>
    </lineage>
</organism>
<dbReference type="InterPro" id="IPR036638">
    <property type="entry name" value="HLH_DNA-bd_sf"/>
</dbReference>
<dbReference type="SMART" id="SM00353">
    <property type="entry name" value="HLH"/>
    <property type="match status" value="1"/>
</dbReference>
<reference evidence="5" key="1">
    <citation type="journal article" date="2023" name="bioRxiv">
        <title>Complete genome of the Medicago anthracnose fungus, Colletotrichum destructivum, reveals a mini-chromosome-like region within a core chromosome.</title>
        <authorList>
            <person name="Lapalu N."/>
            <person name="Simon A."/>
            <person name="Lu A."/>
            <person name="Plaumann P.-L."/>
            <person name="Amselem J."/>
            <person name="Pigne S."/>
            <person name="Auger A."/>
            <person name="Koch C."/>
            <person name="Dallery J.-F."/>
            <person name="O'Connell R.J."/>
        </authorList>
    </citation>
    <scope>NUCLEOTIDE SEQUENCE [LARGE SCALE GENOMIC DNA]</scope>
    <source>
        <strain evidence="5">CBS 520.97</strain>
    </source>
</reference>
<dbReference type="PROSITE" id="PS50888">
    <property type="entry name" value="BHLH"/>
    <property type="match status" value="1"/>
</dbReference>
<dbReference type="Gene3D" id="4.10.280.10">
    <property type="entry name" value="Helix-loop-helix DNA-binding domain"/>
    <property type="match status" value="1"/>
</dbReference>
<feature type="compositionally biased region" description="Low complexity" evidence="2">
    <location>
        <begin position="390"/>
        <end position="407"/>
    </location>
</feature>
<feature type="coiled-coil region" evidence="1">
    <location>
        <begin position="497"/>
        <end position="531"/>
    </location>
</feature>
<feature type="compositionally biased region" description="Polar residues" evidence="2">
    <location>
        <begin position="418"/>
        <end position="430"/>
    </location>
</feature>